<evidence type="ECO:0000313" key="1">
    <source>
        <dbReference type="EMBL" id="CAA9242439.1"/>
    </source>
</evidence>
<dbReference type="AlphaFoldDB" id="A0A6J4I4Y5"/>
<accession>A0A6J4I4Y5</accession>
<proteinExistence type="predicted"/>
<reference evidence="1" key="1">
    <citation type="submission" date="2020-02" db="EMBL/GenBank/DDBJ databases">
        <authorList>
            <person name="Meier V. D."/>
        </authorList>
    </citation>
    <scope>NUCLEOTIDE SEQUENCE</scope>
    <source>
        <strain evidence="1">AVDCRST_MAG77</strain>
    </source>
</reference>
<organism evidence="1">
    <name type="scientific">uncultured Chloroflexota bacterium</name>
    <dbReference type="NCBI Taxonomy" id="166587"/>
    <lineage>
        <taxon>Bacteria</taxon>
        <taxon>Bacillati</taxon>
        <taxon>Chloroflexota</taxon>
        <taxon>environmental samples</taxon>
    </lineage>
</organism>
<protein>
    <submittedName>
        <fullName evidence="1">Uncharacterized protein</fullName>
    </submittedName>
</protein>
<name>A0A6J4I4Y5_9CHLR</name>
<dbReference type="EMBL" id="CADCTC010000102">
    <property type="protein sequence ID" value="CAA9242439.1"/>
    <property type="molecule type" value="Genomic_DNA"/>
</dbReference>
<sequence length="52" mass="5433">MCVVVSASLVDSLFVPRACYPGVFRCPLTRRNSSGIRAHRAAAAGALVEAEG</sequence>
<gene>
    <name evidence="1" type="ORF">AVDCRST_MAG77-1616</name>
</gene>